<keyword evidence="3" id="KW-0472">Membrane</keyword>
<dbReference type="EC" id="1.1.1.34" evidence="1"/>
<evidence type="ECO:0000313" key="5">
    <source>
        <dbReference type="Proteomes" id="UP000316621"/>
    </source>
</evidence>
<feature type="transmembrane region" description="Helical" evidence="3">
    <location>
        <begin position="44"/>
        <end position="65"/>
    </location>
</feature>
<protein>
    <recommendedName>
        <fullName evidence="1">hydroxymethylglutaryl-CoA reductase (NADPH)</fullName>
        <ecNumber evidence="1">1.1.1.34</ecNumber>
    </recommendedName>
</protein>
<proteinExistence type="predicted"/>
<evidence type="ECO:0000313" key="4">
    <source>
        <dbReference type="EMBL" id="RZC46444.1"/>
    </source>
</evidence>
<keyword evidence="5" id="KW-1185">Reference proteome</keyword>
<dbReference type="AlphaFoldDB" id="A0A4Y7IC66"/>
<accession>A0A4Y7IC66</accession>
<evidence type="ECO:0000256" key="1">
    <source>
        <dbReference type="ARBA" id="ARBA00012999"/>
    </source>
</evidence>
<dbReference type="PANTHER" id="PTHR33728:SF21">
    <property type="entry name" value="TRANSMEMBRANE PROTEIN"/>
    <property type="match status" value="1"/>
</dbReference>
<dbReference type="OMA" id="VPCPQRI"/>
<evidence type="ECO:0000256" key="3">
    <source>
        <dbReference type="SAM" id="Phobius"/>
    </source>
</evidence>
<sequence length="169" mass="18272">MGRDVNWGTGVAPTSGVGVVGGGTPPLFIQREEHWRHFDNSVNAVSFGFVATAILISMFLIMAIFERFLRPRSTPLSNSSEAVAGGGRNINHRDLDHQSQMGFNGKLGFPSPKMSIYSRGVSVLMPGDKIPTFIGHPVPIPCPPERVFWPHHQQKPPGSSSSSPPSNVT</sequence>
<feature type="compositionally biased region" description="Low complexity" evidence="2">
    <location>
        <begin position="156"/>
        <end position="169"/>
    </location>
</feature>
<dbReference type="Proteomes" id="UP000316621">
    <property type="component" value="Chromosome 1"/>
</dbReference>
<gene>
    <name evidence="4" type="ORF">C5167_039401</name>
</gene>
<name>A0A4Y7IC66_PAPSO</name>
<organism evidence="4 5">
    <name type="scientific">Papaver somniferum</name>
    <name type="common">Opium poppy</name>
    <dbReference type="NCBI Taxonomy" id="3469"/>
    <lineage>
        <taxon>Eukaryota</taxon>
        <taxon>Viridiplantae</taxon>
        <taxon>Streptophyta</taxon>
        <taxon>Embryophyta</taxon>
        <taxon>Tracheophyta</taxon>
        <taxon>Spermatophyta</taxon>
        <taxon>Magnoliopsida</taxon>
        <taxon>Ranunculales</taxon>
        <taxon>Papaveraceae</taxon>
        <taxon>Papaveroideae</taxon>
        <taxon>Papaver</taxon>
    </lineage>
</organism>
<keyword evidence="3" id="KW-1133">Transmembrane helix</keyword>
<dbReference type="PANTHER" id="PTHR33728">
    <property type="entry name" value="CTTNBP 2 AMINO-TERMINAL-LIKE PROTEIN"/>
    <property type="match status" value="1"/>
</dbReference>
<dbReference type="OrthoDB" id="770781at2759"/>
<dbReference type="Gramene" id="RZC46444">
    <property type="protein sequence ID" value="RZC46444"/>
    <property type="gene ID" value="C5167_039401"/>
</dbReference>
<dbReference type="EMBL" id="CM010715">
    <property type="protein sequence ID" value="RZC46444.1"/>
    <property type="molecule type" value="Genomic_DNA"/>
</dbReference>
<feature type="region of interest" description="Disordered" evidence="2">
    <location>
        <begin position="145"/>
        <end position="169"/>
    </location>
</feature>
<dbReference type="PROSITE" id="PS00318">
    <property type="entry name" value="HMG_COA_REDUCTASE_2"/>
    <property type="match status" value="1"/>
</dbReference>
<dbReference type="InterPro" id="IPR023076">
    <property type="entry name" value="HMG_CoA_Rdtase_CS"/>
</dbReference>
<evidence type="ECO:0000256" key="2">
    <source>
        <dbReference type="SAM" id="MobiDB-lite"/>
    </source>
</evidence>
<keyword evidence="3" id="KW-0812">Transmembrane</keyword>
<reference evidence="4 5" key="1">
    <citation type="journal article" date="2018" name="Science">
        <title>The opium poppy genome and morphinan production.</title>
        <authorList>
            <person name="Guo L."/>
            <person name="Winzer T."/>
            <person name="Yang X."/>
            <person name="Li Y."/>
            <person name="Ning Z."/>
            <person name="He Z."/>
            <person name="Teodor R."/>
            <person name="Lu Y."/>
            <person name="Bowser T.A."/>
            <person name="Graham I.A."/>
            <person name="Ye K."/>
        </authorList>
    </citation>
    <scope>NUCLEOTIDE SEQUENCE [LARGE SCALE GENOMIC DNA]</scope>
    <source>
        <strain evidence="5">cv. HN1</strain>
        <tissue evidence="4">Leaves</tissue>
    </source>
</reference>
<dbReference type="GO" id="GO:0004420">
    <property type="term" value="F:hydroxymethylglutaryl-CoA reductase (NADPH) activity"/>
    <property type="evidence" value="ECO:0007669"/>
    <property type="project" value="UniProtKB-EC"/>
</dbReference>